<feature type="region of interest" description="Disordered" evidence="2">
    <location>
        <begin position="178"/>
        <end position="197"/>
    </location>
</feature>
<accession>A0A6J8BFL5</accession>
<dbReference type="GO" id="GO:0008017">
    <property type="term" value="F:microtubule binding"/>
    <property type="evidence" value="ECO:0007669"/>
    <property type="project" value="InterPro"/>
</dbReference>
<evidence type="ECO:0000313" key="4">
    <source>
        <dbReference type="Proteomes" id="UP000507470"/>
    </source>
</evidence>
<comment type="similarity">
    <text evidence="1">Belongs to the FAM154 family.</text>
</comment>
<dbReference type="OrthoDB" id="365640at2759"/>
<dbReference type="GO" id="GO:0005879">
    <property type="term" value="C:axonemal microtubule"/>
    <property type="evidence" value="ECO:0007669"/>
    <property type="project" value="TreeGrafter"/>
</dbReference>
<name>A0A6J8BFL5_MYTCO</name>
<dbReference type="PANTHER" id="PTHR31516">
    <property type="entry name" value="STABILIZER OF AXONEMAL MICROTUBULES 2"/>
    <property type="match status" value="1"/>
</dbReference>
<gene>
    <name evidence="3" type="ORF">MCOR_18372</name>
</gene>
<dbReference type="GO" id="GO:0036126">
    <property type="term" value="C:sperm flagellum"/>
    <property type="evidence" value="ECO:0007669"/>
    <property type="project" value="TreeGrafter"/>
</dbReference>
<dbReference type="Proteomes" id="UP000507470">
    <property type="component" value="Unassembled WGS sequence"/>
</dbReference>
<evidence type="ECO:0000256" key="2">
    <source>
        <dbReference type="SAM" id="MobiDB-lite"/>
    </source>
</evidence>
<keyword evidence="4" id="KW-1185">Reference proteome</keyword>
<organism evidence="3 4">
    <name type="scientific">Mytilus coruscus</name>
    <name type="common">Sea mussel</name>
    <dbReference type="NCBI Taxonomy" id="42192"/>
    <lineage>
        <taxon>Eukaryota</taxon>
        <taxon>Metazoa</taxon>
        <taxon>Spiralia</taxon>
        <taxon>Lophotrochozoa</taxon>
        <taxon>Mollusca</taxon>
        <taxon>Bivalvia</taxon>
        <taxon>Autobranchia</taxon>
        <taxon>Pteriomorphia</taxon>
        <taxon>Mytilida</taxon>
        <taxon>Mytiloidea</taxon>
        <taxon>Mytilidae</taxon>
        <taxon>Mytilinae</taxon>
        <taxon>Mytilus</taxon>
    </lineage>
</organism>
<dbReference type="GO" id="GO:0005814">
    <property type="term" value="C:centriole"/>
    <property type="evidence" value="ECO:0007669"/>
    <property type="project" value="TreeGrafter"/>
</dbReference>
<proteinExistence type="inferred from homology"/>
<protein>
    <submittedName>
        <fullName evidence="3">Uncharacterized protein</fullName>
    </submittedName>
</protein>
<dbReference type="InterPro" id="IPR033336">
    <property type="entry name" value="SAXO1/2"/>
</dbReference>
<reference evidence="3 4" key="1">
    <citation type="submission" date="2020-06" db="EMBL/GenBank/DDBJ databases">
        <authorList>
            <person name="Li R."/>
            <person name="Bekaert M."/>
        </authorList>
    </citation>
    <scope>NUCLEOTIDE SEQUENCE [LARGE SCALE GENOMIC DNA]</scope>
    <source>
        <strain evidence="4">wild</strain>
    </source>
</reference>
<sequence>MTTKCNECICGKHTRPHVHTDVIGRGDPSQKSTEYNQTYKQHPINLRESFKPNAEAMQGGNFEDRTTNRQDYIKHPLEKPFVRVPDQYQRPDGAMEGMTSYNKDFTKKMAPPATQIRHDGQKMQGGKFEGEPTYKADYKKWDMSGRPGPYVSKDAWVQPTARFEGESTMNHDYRKYAQPPRQSMKPQEASKLSDAPFADNTDYRQSYQPHALGPKFVREREQYKAPGVPFDGVTTFKRDYRGPVGELTKSFKPDNQAFSSGQPLEDLTTNRKDYIKYPASKPYVHVQEGYKKPEGDMFMQTTHNSTYRQLPLARNAMMRPTDAGKVSNAPFDGTTNYAQNYKQWQVRRVEQPAREGYHPNNAPFEGMSTQKAHYIPHGMVPNRSFKPDNTAFQSDAKFEDNTMYRQDYVPKPRPLCPCYDSSAPSVTCARHNVIQTVTKLPQGMAVRVA</sequence>
<evidence type="ECO:0000256" key="1">
    <source>
        <dbReference type="ARBA" id="ARBA00008738"/>
    </source>
</evidence>
<evidence type="ECO:0000313" key="3">
    <source>
        <dbReference type="EMBL" id="CAC5382552.1"/>
    </source>
</evidence>
<dbReference type="GO" id="GO:0036064">
    <property type="term" value="C:ciliary basal body"/>
    <property type="evidence" value="ECO:0007669"/>
    <property type="project" value="TreeGrafter"/>
</dbReference>
<dbReference type="AlphaFoldDB" id="A0A6J8BFL5"/>
<dbReference type="EMBL" id="CACVKT020003242">
    <property type="protein sequence ID" value="CAC5382552.1"/>
    <property type="molecule type" value="Genomic_DNA"/>
</dbReference>
<dbReference type="PANTHER" id="PTHR31516:SF17">
    <property type="entry name" value="STABILIZER OF AXONEMAL MICROTUBULES 2"/>
    <property type="match status" value="1"/>
</dbReference>
<dbReference type="Pfam" id="PF05217">
    <property type="entry name" value="SAXO1-2"/>
    <property type="match status" value="1"/>
</dbReference>